<dbReference type="Proteomes" id="UP000315949">
    <property type="component" value="Unassembled WGS sequence"/>
</dbReference>
<comment type="caution">
    <text evidence="1">The sequence shown here is derived from an EMBL/GenBank/DDBJ whole genome shotgun (WGS) entry which is preliminary data.</text>
</comment>
<proteinExistence type="predicted"/>
<dbReference type="AlphaFoldDB" id="A0A5C5U114"/>
<name>A0A5C5U114_9GAMM</name>
<dbReference type="GO" id="GO:0004803">
    <property type="term" value="F:transposase activity"/>
    <property type="evidence" value="ECO:0007669"/>
    <property type="project" value="InterPro"/>
</dbReference>
<dbReference type="RefSeq" id="WP_146312221.1">
    <property type="nucleotide sequence ID" value="NZ_VOHE01000003.1"/>
</dbReference>
<gene>
    <name evidence="1" type="ORF">FQY79_07270</name>
</gene>
<dbReference type="GO" id="GO:0003677">
    <property type="term" value="F:DNA binding"/>
    <property type="evidence" value="ECO:0007669"/>
    <property type="project" value="InterPro"/>
</dbReference>
<accession>A0A5C5U114</accession>
<reference evidence="1 2" key="1">
    <citation type="submission" date="2019-07" db="EMBL/GenBank/DDBJ databases">
        <title>Luteimonas sp. YD-1 nov., isolated from acidic soil.</title>
        <authorList>
            <person name="Zhou J."/>
        </authorList>
    </citation>
    <scope>NUCLEOTIDE SEQUENCE [LARGE SCALE GENOMIC DNA]</scope>
    <source>
        <strain evidence="1 2">YD-1</strain>
    </source>
</reference>
<dbReference type="Gene3D" id="3.30.70.1290">
    <property type="entry name" value="Transposase IS200-like"/>
    <property type="match status" value="1"/>
</dbReference>
<dbReference type="GO" id="GO:0006313">
    <property type="term" value="P:DNA transposition"/>
    <property type="evidence" value="ECO:0007669"/>
    <property type="project" value="InterPro"/>
</dbReference>
<sequence length="202" mass="22683">MDWLELPGITRHVVQQVRTGFTGDGDRHHYLRELFLAAEREFCSLHAYVLLERRVHLLLTPMASGQAARMMQALRRRHRAGGGGWHSLLLPDGEAVLRRQRWIELSPVRAGLVAHPARYRWSSHGAHAVPVRDCPLQPHRAWLALGPDLAARQRAWAGLVATGVPRVRGRGDGRNASGPWCRQAGGVSFAGPWRPGQRHVRR</sequence>
<organism evidence="1 2">
    <name type="scientific">Luteimonas wenzhouensis</name>
    <dbReference type="NCBI Taxonomy" id="2599615"/>
    <lineage>
        <taxon>Bacteria</taxon>
        <taxon>Pseudomonadati</taxon>
        <taxon>Pseudomonadota</taxon>
        <taxon>Gammaproteobacteria</taxon>
        <taxon>Lysobacterales</taxon>
        <taxon>Lysobacteraceae</taxon>
        <taxon>Luteimonas</taxon>
    </lineage>
</organism>
<evidence type="ECO:0000313" key="2">
    <source>
        <dbReference type="Proteomes" id="UP000315949"/>
    </source>
</evidence>
<keyword evidence="2" id="KW-1185">Reference proteome</keyword>
<dbReference type="SUPFAM" id="SSF143422">
    <property type="entry name" value="Transposase IS200-like"/>
    <property type="match status" value="1"/>
</dbReference>
<dbReference type="OrthoDB" id="9814067at2"/>
<dbReference type="EMBL" id="VOHE01000003">
    <property type="protein sequence ID" value="TWT19637.1"/>
    <property type="molecule type" value="Genomic_DNA"/>
</dbReference>
<evidence type="ECO:0000313" key="1">
    <source>
        <dbReference type="EMBL" id="TWT19637.1"/>
    </source>
</evidence>
<protein>
    <submittedName>
        <fullName evidence="1">Transposase</fullName>
    </submittedName>
</protein>
<dbReference type="InterPro" id="IPR036515">
    <property type="entry name" value="Transposase_17_sf"/>
</dbReference>